<evidence type="ECO:0000313" key="3">
    <source>
        <dbReference type="EMBL" id="KAL2058602.1"/>
    </source>
</evidence>
<feature type="compositionally biased region" description="Basic and acidic residues" evidence="1">
    <location>
        <begin position="568"/>
        <end position="577"/>
    </location>
</feature>
<evidence type="ECO:0000313" key="4">
    <source>
        <dbReference type="Proteomes" id="UP001590951"/>
    </source>
</evidence>
<dbReference type="InterPro" id="IPR038305">
    <property type="entry name" value="HeLo_sf"/>
</dbReference>
<reference evidence="3 4" key="1">
    <citation type="submission" date="2024-09" db="EMBL/GenBank/DDBJ databases">
        <title>Rethinking Asexuality: The Enigmatic Case of Functional Sexual Genes in Lepraria (Stereocaulaceae).</title>
        <authorList>
            <person name="Doellman M."/>
            <person name="Sun Y."/>
            <person name="Barcenas-Pena A."/>
            <person name="Lumbsch H.T."/>
            <person name="Grewe F."/>
        </authorList>
    </citation>
    <scope>NUCLEOTIDE SEQUENCE [LARGE SCALE GENOMIC DNA]</scope>
    <source>
        <strain evidence="3 4">Grewe 0041</strain>
    </source>
</reference>
<feature type="region of interest" description="Disordered" evidence="1">
    <location>
        <begin position="551"/>
        <end position="592"/>
    </location>
</feature>
<comment type="caution">
    <text evidence="3">The sequence shown here is derived from an EMBL/GenBank/DDBJ whole genome shotgun (WGS) entry which is preliminary data.</text>
</comment>
<dbReference type="PANTHER" id="PTHR37542">
    <property type="entry name" value="HELO DOMAIN-CONTAINING PROTEIN-RELATED"/>
    <property type="match status" value="1"/>
</dbReference>
<gene>
    <name evidence="3" type="ORF">ABVK25_001330</name>
</gene>
<dbReference type="PANTHER" id="PTHR37542:SF3">
    <property type="entry name" value="PRION-INHIBITION AND PROPAGATION HELO DOMAIN-CONTAINING PROTEIN"/>
    <property type="match status" value="1"/>
</dbReference>
<accession>A0ABR4BLB9</accession>
<keyword evidence="4" id="KW-1185">Reference proteome</keyword>
<proteinExistence type="predicted"/>
<dbReference type="EMBL" id="JBHFEH010000002">
    <property type="protein sequence ID" value="KAL2058602.1"/>
    <property type="molecule type" value="Genomic_DNA"/>
</dbReference>
<evidence type="ECO:0000259" key="2">
    <source>
        <dbReference type="Pfam" id="PF14479"/>
    </source>
</evidence>
<name>A0ABR4BLB9_9LECA</name>
<protein>
    <recommendedName>
        <fullName evidence="2">Prion-inhibition and propagation HeLo domain-containing protein</fullName>
    </recommendedName>
</protein>
<sequence length="592" mass="66882">MVPVEPVSLSIGIAALFTNCIECFEYFKAAANLRKDFDLLLLKLELEQERLLIWGENIGIGNKDWSEKLMLHGDSKRQDLARRCLNTIKNLLEDAENLKSMYGLQPTAATTRTVGHHSISSNALKRLRLRLGWSPSGLGVVEKTRWAIHDAAKFQKLIDHVSDLTDGLMRDAPGPQETHDEKVQNDIASLVDDIPRLRLISEACEDIYPEWSDTARSAIDASETGTIDGLLANDRIEQYQAVNDENALSNTKGTHDLPTWFGDDKVGLSTFLEVFFVLTEQCRNEGTDSPCVQTDLGGMSFTDKHCFIPSRTSYTGSSPGYWIAEHIEPQKFTSIDLERLIENHVALQAHAIAEMIDYLPTENQFSVKLYIYCPPCACQVATALNICESVNKSRHLDIRIRVDYRQSTSCSMSSSRIDGLVSLIDYIKTEESKSQDSKNADKRLKAIDRQWLEQIVYDYEEEVQMTTPSPANQLCHIGRPHKYESLCAAIIILGEADYCIPLMEAPPFPPSKPGRTPQETQLYRMFQTFDTVALKPPWFWRRHYMGTYSRKEPLKKKRPAPVMLDTGTEGHESEPRSKRSSTSQPNQVGSQN</sequence>
<feature type="domain" description="Prion-inhibition and propagation HeLo" evidence="2">
    <location>
        <begin position="11"/>
        <end position="200"/>
    </location>
</feature>
<dbReference type="Gene3D" id="1.20.120.1020">
    <property type="entry name" value="Prion-inhibition and propagation, HeLo domain"/>
    <property type="match status" value="1"/>
</dbReference>
<dbReference type="InterPro" id="IPR029498">
    <property type="entry name" value="HeLo_dom"/>
</dbReference>
<organism evidence="3 4">
    <name type="scientific">Lepraria finkii</name>
    <dbReference type="NCBI Taxonomy" id="1340010"/>
    <lineage>
        <taxon>Eukaryota</taxon>
        <taxon>Fungi</taxon>
        <taxon>Dikarya</taxon>
        <taxon>Ascomycota</taxon>
        <taxon>Pezizomycotina</taxon>
        <taxon>Lecanoromycetes</taxon>
        <taxon>OSLEUM clade</taxon>
        <taxon>Lecanoromycetidae</taxon>
        <taxon>Lecanorales</taxon>
        <taxon>Lecanorineae</taxon>
        <taxon>Stereocaulaceae</taxon>
        <taxon>Lepraria</taxon>
    </lineage>
</organism>
<feature type="compositionally biased region" description="Polar residues" evidence="1">
    <location>
        <begin position="580"/>
        <end position="592"/>
    </location>
</feature>
<dbReference type="Pfam" id="PF14479">
    <property type="entry name" value="HeLo"/>
    <property type="match status" value="1"/>
</dbReference>
<evidence type="ECO:0000256" key="1">
    <source>
        <dbReference type="SAM" id="MobiDB-lite"/>
    </source>
</evidence>
<dbReference type="Proteomes" id="UP001590951">
    <property type="component" value="Unassembled WGS sequence"/>
</dbReference>